<accession>A0ABU3DFU5</accession>
<evidence type="ECO:0000313" key="1">
    <source>
        <dbReference type="EMBL" id="MDT0682601.1"/>
    </source>
</evidence>
<reference evidence="1 2" key="1">
    <citation type="submission" date="2023-09" db="EMBL/GenBank/DDBJ databases">
        <authorList>
            <person name="Rey-Velasco X."/>
        </authorList>
    </citation>
    <scope>NUCLEOTIDE SEQUENCE [LARGE SCALE GENOMIC DNA]</scope>
    <source>
        <strain evidence="1 2">F158</strain>
    </source>
</reference>
<dbReference type="SUPFAM" id="SSF52540">
    <property type="entry name" value="P-loop containing nucleoside triphosphate hydrolases"/>
    <property type="match status" value="1"/>
</dbReference>
<proteinExistence type="predicted"/>
<evidence type="ECO:0000313" key="2">
    <source>
        <dbReference type="Proteomes" id="UP001265259"/>
    </source>
</evidence>
<dbReference type="EMBL" id="JAVRHL010000002">
    <property type="protein sequence ID" value="MDT0682601.1"/>
    <property type="molecule type" value="Genomic_DNA"/>
</dbReference>
<protein>
    <submittedName>
        <fullName evidence="1">DnaA/Hda family protein</fullName>
    </submittedName>
</protein>
<dbReference type="PANTHER" id="PTHR30050">
    <property type="entry name" value="CHROMOSOMAL REPLICATION INITIATOR PROTEIN DNAA"/>
    <property type="match status" value="1"/>
</dbReference>
<name>A0ABU3DFU5_9RHOB</name>
<organism evidence="1 2">
    <name type="scientific">Tropicimonas omnivorans</name>
    <dbReference type="NCBI Taxonomy" id="3075590"/>
    <lineage>
        <taxon>Bacteria</taxon>
        <taxon>Pseudomonadati</taxon>
        <taxon>Pseudomonadota</taxon>
        <taxon>Alphaproteobacteria</taxon>
        <taxon>Rhodobacterales</taxon>
        <taxon>Roseobacteraceae</taxon>
        <taxon>Tropicimonas</taxon>
    </lineage>
</organism>
<gene>
    <name evidence="1" type="ORF">RM543_07885</name>
</gene>
<dbReference type="InterPro" id="IPR027417">
    <property type="entry name" value="P-loop_NTPase"/>
</dbReference>
<dbReference type="PANTHER" id="PTHR30050:SF5">
    <property type="entry name" value="DNAA REGULATORY INACTIVATOR HDA"/>
    <property type="match status" value="1"/>
</dbReference>
<dbReference type="Gene3D" id="1.10.8.60">
    <property type="match status" value="1"/>
</dbReference>
<sequence>MTTRQLYFDLPVRTGRTRGDYFVSEANGAAVAAIDGWRNWPGRALLIRGPKGMGKTHLAHVWTREAGARLISGLALTEADAIPGDVAVDDAHLVAGDPARERALFHLYNLTLAEGGHLLLTGDGDPALWPVRLPDLGSRLRGAASVELQPPDDRLLEAMIVKLFDDRQIAPPPSLVAYLLRRMERSAAEAVRLVAALDDAALASGRPIGTKLARDVLGAEDGADILPD</sequence>
<dbReference type="RefSeq" id="WP_311690342.1">
    <property type="nucleotide sequence ID" value="NZ_JAVRHL010000002.1"/>
</dbReference>
<dbReference type="Proteomes" id="UP001265259">
    <property type="component" value="Unassembled WGS sequence"/>
</dbReference>
<comment type="caution">
    <text evidence="1">The sequence shown here is derived from an EMBL/GenBank/DDBJ whole genome shotgun (WGS) entry which is preliminary data.</text>
</comment>
<dbReference type="Gene3D" id="3.40.50.300">
    <property type="entry name" value="P-loop containing nucleotide triphosphate hydrolases"/>
    <property type="match status" value="2"/>
</dbReference>
<keyword evidence="2" id="KW-1185">Reference proteome</keyword>